<evidence type="ECO:0000313" key="3">
    <source>
        <dbReference type="EMBL" id="CAE4591383.1"/>
    </source>
</evidence>
<feature type="domain" description="DUF6824" evidence="2">
    <location>
        <begin position="46"/>
        <end position="135"/>
    </location>
</feature>
<evidence type="ECO:0000259" key="2">
    <source>
        <dbReference type="Pfam" id="PF20710"/>
    </source>
</evidence>
<feature type="region of interest" description="Disordered" evidence="1">
    <location>
        <begin position="128"/>
        <end position="163"/>
    </location>
</feature>
<feature type="region of interest" description="Disordered" evidence="1">
    <location>
        <begin position="196"/>
        <end position="230"/>
    </location>
</feature>
<dbReference type="EMBL" id="HBNS01008212">
    <property type="protein sequence ID" value="CAE4591383.1"/>
    <property type="molecule type" value="Transcribed_RNA"/>
</dbReference>
<feature type="compositionally biased region" description="Low complexity" evidence="1">
    <location>
        <begin position="214"/>
        <end position="228"/>
    </location>
</feature>
<name>A0A7S4QRX9_9STRA</name>
<evidence type="ECO:0000256" key="1">
    <source>
        <dbReference type="SAM" id="MobiDB-lite"/>
    </source>
</evidence>
<proteinExistence type="predicted"/>
<dbReference type="AlphaFoldDB" id="A0A7S4QRX9"/>
<accession>A0A7S4QRX9</accession>
<dbReference type="Pfam" id="PF20710">
    <property type="entry name" value="DUF6824"/>
    <property type="match status" value="1"/>
</dbReference>
<sequence>MLGLDSIALAAAQLEAETASEETAALPSSRAEVDTSVLIASTNENDVLCGRGGETNHHPGNVQYRNLVKEFQLDYLKAKRRDKPKIARKIVTLVRSMTPPGRFLKKASGGEDRKGYWRDVGNVKAREKTSQALREGAPEIRIAAGTEEDAPSSPKSRKRANPTLSPVMVSDHVDSPHEHHMQVFALPHPAAFAIPRLLHSTPPPPPNYPMVQHTQTTSTPQSSLPQMPISRGPRIKRLKARVVSNVC</sequence>
<dbReference type="InterPro" id="IPR049227">
    <property type="entry name" value="DUF6824"/>
</dbReference>
<protein>
    <recommendedName>
        <fullName evidence="2">DUF6824 domain-containing protein</fullName>
    </recommendedName>
</protein>
<gene>
    <name evidence="3" type="ORF">DBRI00130_LOCUS6660</name>
</gene>
<organism evidence="3">
    <name type="scientific">Ditylum brightwellii</name>
    <dbReference type="NCBI Taxonomy" id="49249"/>
    <lineage>
        <taxon>Eukaryota</taxon>
        <taxon>Sar</taxon>
        <taxon>Stramenopiles</taxon>
        <taxon>Ochrophyta</taxon>
        <taxon>Bacillariophyta</taxon>
        <taxon>Mediophyceae</taxon>
        <taxon>Lithodesmiophycidae</taxon>
        <taxon>Lithodesmiales</taxon>
        <taxon>Lithodesmiaceae</taxon>
        <taxon>Ditylum</taxon>
    </lineage>
</organism>
<reference evidence="3" key="1">
    <citation type="submission" date="2021-01" db="EMBL/GenBank/DDBJ databases">
        <authorList>
            <person name="Corre E."/>
            <person name="Pelletier E."/>
            <person name="Niang G."/>
            <person name="Scheremetjew M."/>
            <person name="Finn R."/>
            <person name="Kale V."/>
            <person name="Holt S."/>
            <person name="Cochrane G."/>
            <person name="Meng A."/>
            <person name="Brown T."/>
            <person name="Cohen L."/>
        </authorList>
    </citation>
    <scope>NUCLEOTIDE SEQUENCE</scope>
    <source>
        <strain evidence="3">GSO104</strain>
    </source>
</reference>